<feature type="domain" description="F-box" evidence="1">
    <location>
        <begin position="35"/>
        <end position="68"/>
    </location>
</feature>
<gene>
    <name evidence="3" type="ORF">LTRI10_LOCUS17596</name>
</gene>
<dbReference type="InterPro" id="IPR001810">
    <property type="entry name" value="F-box_dom"/>
</dbReference>
<dbReference type="InterPro" id="IPR053772">
    <property type="entry name" value="At1g61320/At1g61330-like"/>
</dbReference>
<protein>
    <recommendedName>
        <fullName evidence="5">F-box domain-containing protein</fullName>
    </recommendedName>
</protein>
<reference evidence="3 4" key="1">
    <citation type="submission" date="2024-04" db="EMBL/GenBank/DDBJ databases">
        <authorList>
            <person name="Fracassetti M."/>
        </authorList>
    </citation>
    <scope>NUCLEOTIDE SEQUENCE [LARGE SCALE GENOMIC DNA]</scope>
</reference>
<dbReference type="Proteomes" id="UP001497516">
    <property type="component" value="Chromosome 3"/>
</dbReference>
<feature type="domain" description="At1g61320/AtMIF1 LRR" evidence="2">
    <location>
        <begin position="173"/>
        <end position="446"/>
    </location>
</feature>
<evidence type="ECO:0000313" key="3">
    <source>
        <dbReference type="EMBL" id="CAL1375824.1"/>
    </source>
</evidence>
<evidence type="ECO:0000259" key="2">
    <source>
        <dbReference type="Pfam" id="PF23622"/>
    </source>
</evidence>
<evidence type="ECO:0000313" key="4">
    <source>
        <dbReference type="Proteomes" id="UP001497516"/>
    </source>
</evidence>
<evidence type="ECO:0008006" key="5">
    <source>
        <dbReference type="Google" id="ProtNLM"/>
    </source>
</evidence>
<evidence type="ECO:0000259" key="1">
    <source>
        <dbReference type="Pfam" id="PF00646"/>
    </source>
</evidence>
<organism evidence="3 4">
    <name type="scientific">Linum trigynum</name>
    <dbReference type="NCBI Taxonomy" id="586398"/>
    <lineage>
        <taxon>Eukaryota</taxon>
        <taxon>Viridiplantae</taxon>
        <taxon>Streptophyta</taxon>
        <taxon>Embryophyta</taxon>
        <taxon>Tracheophyta</taxon>
        <taxon>Spermatophyta</taxon>
        <taxon>Magnoliopsida</taxon>
        <taxon>eudicotyledons</taxon>
        <taxon>Gunneridae</taxon>
        <taxon>Pentapetalae</taxon>
        <taxon>rosids</taxon>
        <taxon>fabids</taxon>
        <taxon>Malpighiales</taxon>
        <taxon>Linaceae</taxon>
        <taxon>Linum</taxon>
    </lineage>
</organism>
<dbReference type="PANTHER" id="PTHR34145">
    <property type="entry name" value="OS02G0105600 PROTEIN"/>
    <property type="match status" value="1"/>
</dbReference>
<sequence length="491" mass="55606">MADACEMEKLDLGKATSGADGDKQIAGSQQRELLDELVAEILSRMGTLNEAVRCSSLVCSRWRNTWRSICGGVLDFDEFNEALIRRRHDGAADDEEKNRFANRVDQALSCLVHHQNLDALRIGSDLLEMDRVGRWLEFGLAKRVKQLSLWFYYFFSSHSLGLTFFTPEFLAKHDLRRLESLELYGVSSISQRAVDHILSESNCPSLRCFLLNSCVFQKINGGDAVLRLGSSNVLQRLEFNELANVARVELISAPRLLDCWLRGFSLSQVEFGDGIPQLRDAVLCCRQGLLLQWPSRDQFDKIAPRLRNLSIEVVGSDLLPNPAPPPEWLVFKKLTTLGLFVHVKRAPPSFLECTLLLRAAPVLHKLAIWFGDLDGEGEPRGWEGWDSDAARSSTWKHHSLRVLELHGVHPRCGAVDYVRKSELELAANIIMNSPSLSRVVIDTRRREWLHGFRGLIRFSHTTEALRGEIKMELETQLQGCSATSRIHFTYQ</sequence>
<proteinExistence type="predicted"/>
<dbReference type="PANTHER" id="PTHR34145:SF28">
    <property type="entry name" value="F-BOX DOMAIN-CONTAINING PROTEIN"/>
    <property type="match status" value="1"/>
</dbReference>
<keyword evidence="4" id="KW-1185">Reference proteome</keyword>
<dbReference type="InterPro" id="IPR032675">
    <property type="entry name" value="LRR_dom_sf"/>
</dbReference>
<accession>A0AAV2DQP4</accession>
<name>A0AAV2DQP4_9ROSI</name>
<dbReference type="Pfam" id="PF23622">
    <property type="entry name" value="LRR_At1g61320_AtMIF1"/>
    <property type="match status" value="1"/>
</dbReference>
<dbReference type="AlphaFoldDB" id="A0AAV2DQP4"/>
<dbReference type="EMBL" id="OZ034816">
    <property type="protein sequence ID" value="CAL1375824.1"/>
    <property type="molecule type" value="Genomic_DNA"/>
</dbReference>
<dbReference type="InterPro" id="IPR055357">
    <property type="entry name" value="LRR_At1g61320_AtMIF1"/>
</dbReference>
<dbReference type="Pfam" id="PF00646">
    <property type="entry name" value="F-box"/>
    <property type="match status" value="1"/>
</dbReference>
<dbReference type="Gene3D" id="3.80.10.10">
    <property type="entry name" value="Ribonuclease Inhibitor"/>
    <property type="match status" value="1"/>
</dbReference>